<evidence type="ECO:0000313" key="4">
    <source>
        <dbReference type="EMBL" id="HGK27826.1"/>
    </source>
</evidence>
<evidence type="ECO:0000256" key="1">
    <source>
        <dbReference type="ARBA" id="ARBA00022670"/>
    </source>
</evidence>
<feature type="domain" description="Lon proteolytic" evidence="3">
    <location>
        <begin position="578"/>
        <end position="773"/>
    </location>
</feature>
<dbReference type="PROSITE" id="PS51786">
    <property type="entry name" value="LON_PROTEOLYTIC"/>
    <property type="match status" value="1"/>
</dbReference>
<dbReference type="InterPro" id="IPR027417">
    <property type="entry name" value="P-loop_NTPase"/>
</dbReference>
<accession>A0A7C4CAG1</accession>
<keyword evidence="4" id="KW-0547">Nucleotide-binding</keyword>
<name>A0A7C4CAG1_UNCW3</name>
<dbReference type="SUPFAM" id="SSF52540">
    <property type="entry name" value="P-loop containing nucleoside triphosphate hydrolases"/>
    <property type="match status" value="1"/>
</dbReference>
<dbReference type="Pfam" id="PF05362">
    <property type="entry name" value="Lon_C"/>
    <property type="match status" value="1"/>
</dbReference>
<reference evidence="4" key="1">
    <citation type="journal article" date="2020" name="mSystems">
        <title>Genome- and Community-Level Interaction Insights into Carbon Utilization and Element Cycling Functions of Hydrothermarchaeota in Hydrothermal Sediment.</title>
        <authorList>
            <person name="Zhou Z."/>
            <person name="Liu Y."/>
            <person name="Xu W."/>
            <person name="Pan J."/>
            <person name="Luo Z.H."/>
            <person name="Li M."/>
        </authorList>
    </citation>
    <scope>NUCLEOTIDE SEQUENCE [LARGE SCALE GENOMIC DNA]</scope>
    <source>
        <strain evidence="4">SpSt-488</strain>
    </source>
</reference>
<keyword evidence="2" id="KW-0378">Hydrolase</keyword>
<dbReference type="InterPro" id="IPR027065">
    <property type="entry name" value="Lon_Prtase"/>
</dbReference>
<dbReference type="PRINTS" id="PR00830">
    <property type="entry name" value="ENDOLAPTASE"/>
</dbReference>
<dbReference type="Pfam" id="PF20437">
    <property type="entry name" value="LonC_helical"/>
    <property type="match status" value="1"/>
</dbReference>
<dbReference type="GO" id="GO:0030163">
    <property type="term" value="P:protein catabolic process"/>
    <property type="evidence" value="ECO:0007669"/>
    <property type="project" value="InterPro"/>
</dbReference>
<protein>
    <recommendedName>
        <fullName evidence="2">endopeptidase La</fullName>
        <ecNumber evidence="2">3.4.21.53</ecNumber>
    </recommendedName>
</protein>
<evidence type="ECO:0000259" key="3">
    <source>
        <dbReference type="PROSITE" id="PS51786"/>
    </source>
</evidence>
<dbReference type="InterPro" id="IPR041699">
    <property type="entry name" value="AAA_32"/>
</dbReference>
<dbReference type="InterPro" id="IPR014721">
    <property type="entry name" value="Ribsml_uS5_D2-typ_fold_subgr"/>
</dbReference>
<dbReference type="GO" id="GO:0005524">
    <property type="term" value="F:ATP binding"/>
    <property type="evidence" value="ECO:0007669"/>
    <property type="project" value="UniProtKB-KW"/>
</dbReference>
<comment type="catalytic activity">
    <reaction evidence="2">
        <text>Hydrolysis of proteins in presence of ATP.</text>
        <dbReference type="EC" id="3.4.21.53"/>
    </reaction>
</comment>
<keyword evidence="2" id="KW-0720">Serine protease</keyword>
<keyword evidence="1 2" id="KW-0645">Protease</keyword>
<dbReference type="Gene3D" id="3.30.230.10">
    <property type="match status" value="1"/>
</dbReference>
<sequence length="802" mass="89688">MPPKPRHKPARVDYDSRRVPASKLVWRCPPSGLDFETTDDIELSTGIIGQRRAVEALELGLEIESSGYNIFVTGPIGTGRTTTVRKLLARVEDGRRAEDKCYVYNFQDPDRPRLLRLEAGQGRRFQKDMDECIAQLVQSIPQAFEGENYQRRRQDIVEEFKERGAARVREFEKKVAAAGFALVQPAPMQRPELAPIVEKQPVRVEALDGLVEEGRLTREQAAAIKAQHRQLTDEMVAVFKEIRGFELAAREALVQLDQSVIGPLVTERLAELRERYPQPCVAAHLDAVHQALLARIDTFRRHPAEGQEAPETGDAYLEFRVNVLVDQTGVTQPPVIFETNPSYKNLFGAIERVWDRGGQWRTDFTQVKAGSILRADGGFLVLNALDVLLEPAVWPALKRTLRNRRLEITTDPYSALFGGTALKPEPIDIDLKVIIIGDPMVYALLTAYDEDFRKVFRVRADFDWEMDLDADAVREYAQVIRALCEKERLRPFDRAGVQAVVEYGVRLAGRQNKVSTRFNIITDVLKEASYWAGKAGAKVVTAAHVREALEKRRDRVRLHEEKLQEMINQGTLFIDVDGSVVGQVNGLAVYETPEYAFGKPVRITAKTGVGSAGIINIEREAQLSGRTHDKGVYILTGFLRARYAQKQPLAFTASICFEQSYAGIDGDSASSTEVYAILSDLSGLPIRQDLAVTGSVNQRGQIQPIGGVNWKIEGFFETCRQRGLTGRQGVIVPRANLPDLMLRPEVTAAVEQGRFHIYAVATIDEGIELLTGTPAAEVDRRVRRRLAELARLARRSDSGKKS</sequence>
<dbReference type="EMBL" id="DSUT01000044">
    <property type="protein sequence ID" value="HGK27826.1"/>
    <property type="molecule type" value="Genomic_DNA"/>
</dbReference>
<dbReference type="AlphaFoldDB" id="A0A7C4CAG1"/>
<comment type="similarity">
    <text evidence="2">Belongs to the peptidase S16 family.</text>
</comment>
<dbReference type="SUPFAM" id="SSF54211">
    <property type="entry name" value="Ribosomal protein S5 domain 2-like"/>
    <property type="match status" value="1"/>
</dbReference>
<dbReference type="InterPro" id="IPR008269">
    <property type="entry name" value="Lon_proteolytic"/>
</dbReference>
<dbReference type="InterPro" id="IPR046844">
    <property type="entry name" value="Lon-like_helical"/>
</dbReference>
<dbReference type="InterPro" id="IPR020568">
    <property type="entry name" value="Ribosomal_Su5_D2-typ_SF"/>
</dbReference>
<evidence type="ECO:0000256" key="2">
    <source>
        <dbReference type="PROSITE-ProRule" id="PRU01122"/>
    </source>
</evidence>
<dbReference type="GO" id="GO:0004252">
    <property type="term" value="F:serine-type endopeptidase activity"/>
    <property type="evidence" value="ECO:0007669"/>
    <property type="project" value="UniProtKB-UniRule"/>
</dbReference>
<dbReference type="Pfam" id="PF20436">
    <property type="entry name" value="LonB_AAA-LID"/>
    <property type="match status" value="1"/>
</dbReference>
<dbReference type="Pfam" id="PF13654">
    <property type="entry name" value="AAA_32"/>
    <property type="match status" value="1"/>
</dbReference>
<proteinExistence type="inferred from homology"/>
<comment type="caution">
    <text evidence="4">The sequence shown here is derived from an EMBL/GenBank/DDBJ whole genome shotgun (WGS) entry which is preliminary data.</text>
</comment>
<dbReference type="EC" id="3.4.21.53" evidence="2"/>
<feature type="active site" evidence="2">
    <location>
        <position position="668"/>
    </location>
</feature>
<dbReference type="GO" id="GO:0004176">
    <property type="term" value="F:ATP-dependent peptidase activity"/>
    <property type="evidence" value="ECO:0007669"/>
    <property type="project" value="UniProtKB-UniRule"/>
</dbReference>
<keyword evidence="4" id="KW-0067">ATP-binding</keyword>
<feature type="active site" evidence="2">
    <location>
        <position position="711"/>
    </location>
</feature>
<dbReference type="Gene3D" id="3.40.50.300">
    <property type="entry name" value="P-loop containing nucleotide triphosphate hydrolases"/>
    <property type="match status" value="2"/>
</dbReference>
<gene>
    <name evidence="4" type="ORF">ENS41_02595</name>
</gene>
<dbReference type="GO" id="GO:0006508">
    <property type="term" value="P:proteolysis"/>
    <property type="evidence" value="ECO:0007669"/>
    <property type="project" value="UniProtKB-KW"/>
</dbReference>
<dbReference type="Gene3D" id="1.10.8.60">
    <property type="match status" value="1"/>
</dbReference>
<dbReference type="PANTHER" id="PTHR10046">
    <property type="entry name" value="ATP DEPENDENT LON PROTEASE FAMILY MEMBER"/>
    <property type="match status" value="1"/>
</dbReference>
<organism evidence="4">
    <name type="scientific">candidate division WOR-3 bacterium</name>
    <dbReference type="NCBI Taxonomy" id="2052148"/>
    <lineage>
        <taxon>Bacteria</taxon>
        <taxon>Bacteria division WOR-3</taxon>
    </lineage>
</organism>
<dbReference type="InterPro" id="IPR046843">
    <property type="entry name" value="LonB_AAA-LID"/>
</dbReference>